<keyword evidence="1" id="KW-0732">Signal</keyword>
<gene>
    <name evidence="3" type="ORF">NYR02_18055</name>
</gene>
<dbReference type="InterPro" id="IPR000421">
    <property type="entry name" value="FA58C"/>
</dbReference>
<proteinExistence type="predicted"/>
<feature type="chain" id="PRO_5040727850" evidence="1">
    <location>
        <begin position="20"/>
        <end position="173"/>
    </location>
</feature>
<accession>A0A9X3AK35</accession>
<dbReference type="InterPro" id="IPR008979">
    <property type="entry name" value="Galactose-bd-like_sf"/>
</dbReference>
<evidence type="ECO:0000313" key="3">
    <source>
        <dbReference type="EMBL" id="MCT7360931.1"/>
    </source>
</evidence>
<name>A0A9X3AK35_9GAMM</name>
<evidence type="ECO:0000256" key="1">
    <source>
        <dbReference type="SAM" id="SignalP"/>
    </source>
</evidence>
<dbReference type="SUPFAM" id="SSF49785">
    <property type="entry name" value="Galactose-binding domain-like"/>
    <property type="match status" value="1"/>
</dbReference>
<dbReference type="Proteomes" id="UP001147830">
    <property type="component" value="Unassembled WGS sequence"/>
</dbReference>
<feature type="domain" description="F5/8 type C" evidence="2">
    <location>
        <begin position="26"/>
        <end position="172"/>
    </location>
</feature>
<dbReference type="PROSITE" id="PS51257">
    <property type="entry name" value="PROKAR_LIPOPROTEIN"/>
    <property type="match status" value="1"/>
</dbReference>
<evidence type="ECO:0000259" key="2">
    <source>
        <dbReference type="PROSITE" id="PS50022"/>
    </source>
</evidence>
<organism evidence="3 4">
    <name type="scientific">Thalassolituus pacificus</name>
    <dbReference type="NCBI Taxonomy" id="2975440"/>
    <lineage>
        <taxon>Bacteria</taxon>
        <taxon>Pseudomonadati</taxon>
        <taxon>Pseudomonadota</taxon>
        <taxon>Gammaproteobacteria</taxon>
        <taxon>Oceanospirillales</taxon>
        <taxon>Oceanospirillaceae</taxon>
        <taxon>Thalassolituus</taxon>
    </lineage>
</organism>
<dbReference type="EMBL" id="JAOANI010000029">
    <property type="protein sequence ID" value="MCT7360931.1"/>
    <property type="molecule type" value="Genomic_DNA"/>
</dbReference>
<evidence type="ECO:0000313" key="4">
    <source>
        <dbReference type="Proteomes" id="UP001147830"/>
    </source>
</evidence>
<dbReference type="AlphaFoldDB" id="A0A9X3AK35"/>
<dbReference type="PROSITE" id="PS50022">
    <property type="entry name" value="FA58C_3"/>
    <property type="match status" value="1"/>
</dbReference>
<dbReference type="Gene3D" id="2.60.120.260">
    <property type="entry name" value="Galactose-binding domain-like"/>
    <property type="match status" value="1"/>
</dbReference>
<protein>
    <submittedName>
        <fullName evidence="3">Discoidin domain-containing protein</fullName>
    </submittedName>
</protein>
<keyword evidence="4" id="KW-1185">Reference proteome</keyword>
<dbReference type="RefSeq" id="WP_260977765.1">
    <property type="nucleotide sequence ID" value="NZ_JAOANI010000029.1"/>
</dbReference>
<reference evidence="3" key="1">
    <citation type="journal article" date="2022" name="Front. Microbiol.">
        <title>Genome-based taxonomic rearrangement of Oceanobacter-related bacteria including the description of Thalassolituus hydrocarbonoclasticus sp. nov. and Thalassolituus pacificus sp. nov. and emended description of the genus Thalassolituus.</title>
        <authorList>
            <person name="Dong C."/>
            <person name="Wei L."/>
            <person name="Wang J."/>
            <person name="Lai Q."/>
            <person name="Huang Z."/>
            <person name="Shao Z."/>
        </authorList>
    </citation>
    <scope>NUCLEOTIDE SEQUENCE</scope>
    <source>
        <strain evidence="3">59MF3M-4</strain>
    </source>
</reference>
<sequence length="173" mass="17953">MKPALSLIAALAFVLSACGGSSSDSSSIPGLKSDTNVALLSRGASASSSHNSSDANNLIDDNNNTYWTSASGQKIVVDFGSVEKIKSIKLTRQAASAAIGSNPDILIELSTNGSNYTASNLSVVTGGIACTNLTTSITTMSCTMAERDTRYIRITSQNGKAYDFIELEALATK</sequence>
<feature type="signal peptide" evidence="1">
    <location>
        <begin position="1"/>
        <end position="19"/>
    </location>
</feature>
<dbReference type="Pfam" id="PF00754">
    <property type="entry name" value="F5_F8_type_C"/>
    <property type="match status" value="1"/>
</dbReference>
<reference evidence="3" key="2">
    <citation type="submission" date="2022-08" db="EMBL/GenBank/DDBJ databases">
        <authorList>
            <person name="Dong C."/>
        </authorList>
    </citation>
    <scope>NUCLEOTIDE SEQUENCE</scope>
    <source>
        <strain evidence="3">59MF3M-4</strain>
    </source>
</reference>
<comment type="caution">
    <text evidence="3">The sequence shown here is derived from an EMBL/GenBank/DDBJ whole genome shotgun (WGS) entry which is preliminary data.</text>
</comment>